<dbReference type="AlphaFoldDB" id="A0A644V497"/>
<gene>
    <name evidence="2" type="ORF">SDC9_32090</name>
</gene>
<accession>A0A644V497</accession>
<evidence type="ECO:0000256" key="1">
    <source>
        <dbReference type="SAM" id="MobiDB-lite"/>
    </source>
</evidence>
<comment type="caution">
    <text evidence="2">The sequence shown here is derived from an EMBL/GenBank/DDBJ whole genome shotgun (WGS) entry which is preliminary data.</text>
</comment>
<feature type="region of interest" description="Disordered" evidence="1">
    <location>
        <begin position="1"/>
        <end position="29"/>
    </location>
</feature>
<evidence type="ECO:0000313" key="2">
    <source>
        <dbReference type="EMBL" id="MPL86114.1"/>
    </source>
</evidence>
<dbReference type="EMBL" id="VSSQ01000216">
    <property type="protein sequence ID" value="MPL86114.1"/>
    <property type="molecule type" value="Genomic_DNA"/>
</dbReference>
<name>A0A644V497_9ZZZZ</name>
<reference evidence="2" key="1">
    <citation type="submission" date="2019-08" db="EMBL/GenBank/DDBJ databases">
        <authorList>
            <person name="Kucharzyk K."/>
            <person name="Murdoch R.W."/>
            <person name="Higgins S."/>
            <person name="Loffler F."/>
        </authorList>
    </citation>
    <scope>NUCLEOTIDE SEQUENCE</scope>
</reference>
<proteinExistence type="predicted"/>
<sequence>MRPCGTVAAGGPSRDHPRDGALSPGREGIDRAMREVGAQHGFGIVKPMERIGQVISLKDEGGASGIWLEKKRVQADQQGDRAPGGHQQLCDLLRQQGPLAFAADEQGACQPQRMEFRRAQERHMQVVLGAGLDDQMPRSHAVKGLIRPQSVGESGKFCIPLEAPDQRGGGNRQY</sequence>
<organism evidence="2">
    <name type="scientific">bioreactor metagenome</name>
    <dbReference type="NCBI Taxonomy" id="1076179"/>
    <lineage>
        <taxon>unclassified sequences</taxon>
        <taxon>metagenomes</taxon>
        <taxon>ecological metagenomes</taxon>
    </lineage>
</organism>
<protein>
    <submittedName>
        <fullName evidence="2">Uncharacterized protein</fullName>
    </submittedName>
</protein>